<evidence type="ECO:0000256" key="4">
    <source>
        <dbReference type="ARBA" id="ARBA00022989"/>
    </source>
</evidence>
<evidence type="ECO:0000256" key="5">
    <source>
        <dbReference type="ARBA" id="ARBA00023136"/>
    </source>
</evidence>
<feature type="transmembrane region" description="Helical" evidence="6">
    <location>
        <begin position="111"/>
        <end position="133"/>
    </location>
</feature>
<feature type="transmembrane region" description="Helical" evidence="6">
    <location>
        <begin position="145"/>
        <end position="169"/>
    </location>
</feature>
<sequence>MELSAVLIFAGALLLNSGTPGPSIAALVSRVITNGWRDVAPFVAAMWIGEVIWLTTAMAGLSALAQAFQPAFLVLKWAGIAYLCWLAVKMWKQPTEVEQGAPLPQGSSRLSMFGAGMALTLGNPKIMVFYVALLPSLVDLSSARLSQWAVLAPVTMIVLASVDAAWILLAHRARSLLRTPRAVRIANRAGATALGGAAVAVAARG</sequence>
<reference evidence="7 8" key="1">
    <citation type="submission" date="2018-03" db="EMBL/GenBank/DDBJ databases">
        <title>Genomic Encyclopedia of Archaeal and Bacterial Type Strains, Phase II (KMG-II): from individual species to whole genera.</title>
        <authorList>
            <person name="Goeker M."/>
        </authorList>
    </citation>
    <scope>NUCLEOTIDE SEQUENCE [LARGE SCALE GENOMIC DNA]</scope>
    <source>
        <strain evidence="7 8">DSM 44889</strain>
    </source>
</reference>
<dbReference type="Pfam" id="PF01810">
    <property type="entry name" value="LysE"/>
    <property type="match status" value="1"/>
</dbReference>
<keyword evidence="3 6" id="KW-0812">Transmembrane</keyword>
<evidence type="ECO:0000256" key="6">
    <source>
        <dbReference type="SAM" id="Phobius"/>
    </source>
</evidence>
<keyword evidence="2" id="KW-1003">Cell membrane</keyword>
<comment type="subcellular location">
    <subcellularLocation>
        <location evidence="1">Cell membrane</location>
        <topology evidence="1">Multi-pass membrane protein</topology>
    </subcellularLocation>
</comment>
<keyword evidence="4 6" id="KW-1133">Transmembrane helix</keyword>
<dbReference type="RefSeq" id="WP_109776365.1">
    <property type="nucleotide sequence ID" value="NZ_QGDQ01000036.1"/>
</dbReference>
<evidence type="ECO:0000313" key="8">
    <source>
        <dbReference type="Proteomes" id="UP000245469"/>
    </source>
</evidence>
<name>A0A315ZQ26_9ACTN</name>
<feature type="transmembrane region" description="Helical" evidence="6">
    <location>
        <begin position="41"/>
        <end position="64"/>
    </location>
</feature>
<dbReference type="PANTHER" id="PTHR30086">
    <property type="entry name" value="ARGININE EXPORTER PROTEIN ARGO"/>
    <property type="match status" value="1"/>
</dbReference>
<dbReference type="AlphaFoldDB" id="A0A315ZQ26"/>
<comment type="caution">
    <text evidence="7">The sequence shown here is derived from an EMBL/GenBank/DDBJ whole genome shotgun (WGS) entry which is preliminary data.</text>
</comment>
<keyword evidence="8" id="KW-1185">Reference proteome</keyword>
<dbReference type="GO" id="GO:0005886">
    <property type="term" value="C:plasma membrane"/>
    <property type="evidence" value="ECO:0007669"/>
    <property type="project" value="UniProtKB-SubCell"/>
</dbReference>
<feature type="transmembrane region" description="Helical" evidence="6">
    <location>
        <begin position="71"/>
        <end position="91"/>
    </location>
</feature>
<gene>
    <name evidence="7" type="ORF">BXY45_13658</name>
</gene>
<dbReference type="EMBL" id="QGDQ01000036">
    <property type="protein sequence ID" value="PWJ47626.1"/>
    <property type="molecule type" value="Genomic_DNA"/>
</dbReference>
<keyword evidence="5 6" id="KW-0472">Membrane</keyword>
<dbReference type="Proteomes" id="UP000245469">
    <property type="component" value="Unassembled WGS sequence"/>
</dbReference>
<dbReference type="OrthoDB" id="3175972at2"/>
<dbReference type="GO" id="GO:0015171">
    <property type="term" value="F:amino acid transmembrane transporter activity"/>
    <property type="evidence" value="ECO:0007669"/>
    <property type="project" value="TreeGrafter"/>
</dbReference>
<dbReference type="PANTHER" id="PTHR30086:SF20">
    <property type="entry name" value="ARGININE EXPORTER PROTEIN ARGO-RELATED"/>
    <property type="match status" value="1"/>
</dbReference>
<proteinExistence type="predicted"/>
<dbReference type="InterPro" id="IPR001123">
    <property type="entry name" value="LeuE-type"/>
</dbReference>
<accession>A0A315ZQ26</accession>
<protein>
    <submittedName>
        <fullName evidence="7">Threonine/homoserine/homoserine lactone efflux protein</fullName>
    </submittedName>
</protein>
<evidence type="ECO:0000313" key="7">
    <source>
        <dbReference type="EMBL" id="PWJ47626.1"/>
    </source>
</evidence>
<evidence type="ECO:0000256" key="3">
    <source>
        <dbReference type="ARBA" id="ARBA00022692"/>
    </source>
</evidence>
<evidence type="ECO:0000256" key="2">
    <source>
        <dbReference type="ARBA" id="ARBA00022475"/>
    </source>
</evidence>
<organism evidence="7 8">
    <name type="scientific">Quadrisphaera granulorum</name>
    <dbReference type="NCBI Taxonomy" id="317664"/>
    <lineage>
        <taxon>Bacteria</taxon>
        <taxon>Bacillati</taxon>
        <taxon>Actinomycetota</taxon>
        <taxon>Actinomycetes</taxon>
        <taxon>Kineosporiales</taxon>
        <taxon>Kineosporiaceae</taxon>
        <taxon>Quadrisphaera</taxon>
    </lineage>
</organism>
<evidence type="ECO:0000256" key="1">
    <source>
        <dbReference type="ARBA" id="ARBA00004651"/>
    </source>
</evidence>